<name>A0ABD2CVZ8_VESMC</name>
<dbReference type="PROSITE" id="PS51257">
    <property type="entry name" value="PROKAR_LIPOPROTEIN"/>
    <property type="match status" value="1"/>
</dbReference>
<proteinExistence type="predicted"/>
<evidence type="ECO:0000313" key="2">
    <source>
        <dbReference type="Proteomes" id="UP001607303"/>
    </source>
</evidence>
<sequence>MAGIARNDRRCILLENSKCLTVLASGSSSCGIIGIIIVRKVDIPHVLWGSARIFVRFEGPLERYEIVGATMRVMADGMKRDRYKPGVVPTAAPQQPLNSAALPSRARSILSLTGLVISPANVRWASHQRRSAALRGNSQEEIL</sequence>
<dbReference type="EMBL" id="JAYRBN010000027">
    <property type="protein sequence ID" value="KAL2749257.1"/>
    <property type="molecule type" value="Genomic_DNA"/>
</dbReference>
<dbReference type="Proteomes" id="UP001607303">
    <property type="component" value="Unassembled WGS sequence"/>
</dbReference>
<dbReference type="AlphaFoldDB" id="A0ABD2CVZ8"/>
<gene>
    <name evidence="1" type="ORF">V1477_002197</name>
</gene>
<organism evidence="1 2">
    <name type="scientific">Vespula maculifrons</name>
    <name type="common">Eastern yellow jacket</name>
    <name type="synonym">Wasp</name>
    <dbReference type="NCBI Taxonomy" id="7453"/>
    <lineage>
        <taxon>Eukaryota</taxon>
        <taxon>Metazoa</taxon>
        <taxon>Ecdysozoa</taxon>
        <taxon>Arthropoda</taxon>
        <taxon>Hexapoda</taxon>
        <taxon>Insecta</taxon>
        <taxon>Pterygota</taxon>
        <taxon>Neoptera</taxon>
        <taxon>Endopterygota</taxon>
        <taxon>Hymenoptera</taxon>
        <taxon>Apocrita</taxon>
        <taxon>Aculeata</taxon>
        <taxon>Vespoidea</taxon>
        <taxon>Vespidae</taxon>
        <taxon>Vespinae</taxon>
        <taxon>Vespula</taxon>
    </lineage>
</organism>
<reference evidence="1 2" key="1">
    <citation type="journal article" date="2024" name="Ann. Entomol. Soc. Am.">
        <title>Genomic analyses of the southern and eastern yellowjacket wasps (Hymenoptera: Vespidae) reveal evolutionary signatures of social life.</title>
        <authorList>
            <person name="Catto M.A."/>
            <person name="Caine P.B."/>
            <person name="Orr S.E."/>
            <person name="Hunt B.G."/>
            <person name="Goodisman M.A.D."/>
        </authorList>
    </citation>
    <scope>NUCLEOTIDE SEQUENCE [LARGE SCALE GENOMIC DNA]</scope>
    <source>
        <strain evidence="1">232</strain>
        <tissue evidence="1">Head and thorax</tissue>
    </source>
</reference>
<comment type="caution">
    <text evidence="1">The sequence shown here is derived from an EMBL/GenBank/DDBJ whole genome shotgun (WGS) entry which is preliminary data.</text>
</comment>
<evidence type="ECO:0000313" key="1">
    <source>
        <dbReference type="EMBL" id="KAL2749257.1"/>
    </source>
</evidence>
<accession>A0ABD2CVZ8</accession>
<keyword evidence="2" id="KW-1185">Reference proteome</keyword>
<protein>
    <submittedName>
        <fullName evidence="1">Uncharacterized protein</fullName>
    </submittedName>
</protein>